<proteinExistence type="inferred from homology"/>
<dbReference type="FunFam" id="3.40.50.1970:FF:000003">
    <property type="entry name" value="Alcohol dehydrogenase, iron-containing"/>
    <property type="match status" value="1"/>
</dbReference>
<evidence type="ECO:0000313" key="5">
    <source>
        <dbReference type="EMBL" id="EFV44299.2"/>
    </source>
</evidence>
<sequence length="390" mass="41786">MMKRIDYFIPTRIVFGAGRLKELATLSLPGKKALLCVTEDKLMEKLGIQQRVIELLGQNGVSVAVFDKVTPNPTRTGVMAAAALAKESGCDFVIGLGGGSSIDTAKAASIMMANPGDLWDYASAGSGGRKPVSGAFPVVAISTTAGTGTEADPYAVVTNEETNEKLDFTLDEIFPAISIIDPELMLTLPHKLTLFQGFDALFHASECYVNNGNENRLTELFAVDAIEKVAKHLPIVSEDGSNLESRSNISYAANILCGFTQSLVCTTSHHIIAQALGGFFPNVPHGASLLLIADAYYKKVCSLLPTEFDAIGEIMGEKADPAKPGYAFVTALAKLMERTGMDKLAMSDFNINKDDLPKVAHIAAAEVGFECDRYTVTEADVVEILMQSYK</sequence>
<dbReference type="Pfam" id="PF00465">
    <property type="entry name" value="Fe-ADH"/>
    <property type="match status" value="1"/>
</dbReference>
<feature type="domain" description="Alcohol dehydrogenase iron-type/glycerol dehydrogenase GldA" evidence="3">
    <location>
        <begin position="10"/>
        <end position="182"/>
    </location>
</feature>
<dbReference type="eggNOG" id="COG1454">
    <property type="taxonomic scope" value="Bacteria"/>
</dbReference>
<dbReference type="SUPFAM" id="SSF56796">
    <property type="entry name" value="Dehydroquinate synthase-like"/>
    <property type="match status" value="1"/>
</dbReference>
<reference evidence="5 6" key="1">
    <citation type="submission" date="2010-10" db="EMBL/GenBank/DDBJ databases">
        <authorList>
            <consortium name="The Broad Institute Genome Sequencing Platform"/>
            <person name="Ward D."/>
            <person name="Earl A."/>
            <person name="Feldgarden M."/>
            <person name="Young S.K."/>
            <person name="Gargeya S."/>
            <person name="Zeng Q."/>
            <person name="Alvarado L."/>
            <person name="Berlin A."/>
            <person name="Bochicchio J."/>
            <person name="Chapman S.B."/>
            <person name="Chen Z."/>
            <person name="Freedman E."/>
            <person name="Gellesch M."/>
            <person name="Goldberg J."/>
            <person name="Griggs A."/>
            <person name="Gujja S."/>
            <person name="Heilman E."/>
            <person name="Heiman D."/>
            <person name="Howarth C."/>
            <person name="Mehta T."/>
            <person name="Neiman D."/>
            <person name="Pearson M."/>
            <person name="Roberts A."/>
            <person name="Saif S."/>
            <person name="Shea T."/>
            <person name="Shenoy N."/>
            <person name="Sisk P."/>
            <person name="Stolte C."/>
            <person name="Sykes S."/>
            <person name="White J."/>
            <person name="Yandava C."/>
            <person name="Allen-Vercoe E."/>
            <person name="Sibley C."/>
            <person name="Ambrose C.E."/>
            <person name="Strauss J."/>
            <person name="Daigneault M."/>
            <person name="Haas B."/>
            <person name="Nusbaum C."/>
            <person name="Birren B."/>
        </authorList>
    </citation>
    <scope>NUCLEOTIDE SEQUENCE [LARGE SCALE GENOMIC DNA]</scope>
    <source>
        <strain evidence="5 6">3_1_6</strain>
    </source>
</reference>
<dbReference type="InterPro" id="IPR039697">
    <property type="entry name" value="Alcohol_dehydrogenase_Fe"/>
</dbReference>
<protein>
    <submittedName>
        <fullName evidence="5">Uncharacterized protein</fullName>
    </submittedName>
</protein>
<dbReference type="STRING" id="563192.HMPREF0179_01876"/>
<dbReference type="HOGENOM" id="CLU_007207_0_4_7"/>
<evidence type="ECO:0000256" key="1">
    <source>
        <dbReference type="ARBA" id="ARBA00007358"/>
    </source>
</evidence>
<reference evidence="5 6" key="2">
    <citation type="submission" date="2013-04" db="EMBL/GenBank/DDBJ databases">
        <title>The Genome Sequence of Bilophila wadsworthia 3_1_6.</title>
        <authorList>
            <consortium name="The Broad Institute Genomics Platform"/>
            <person name="Earl A."/>
            <person name="Ward D."/>
            <person name="Feldgarden M."/>
            <person name="Gevers D."/>
            <person name="Sibley C."/>
            <person name="Strauss J."/>
            <person name="Allen-Vercoe E."/>
            <person name="Walker B."/>
            <person name="Young S."/>
            <person name="Zeng Q."/>
            <person name="Gargeya S."/>
            <person name="Fitzgerald M."/>
            <person name="Haas B."/>
            <person name="Abouelleil A."/>
            <person name="Allen A.W."/>
            <person name="Alvarado L."/>
            <person name="Arachchi H.M."/>
            <person name="Berlin A.M."/>
            <person name="Chapman S.B."/>
            <person name="Gainer-Dewar J."/>
            <person name="Goldberg J."/>
            <person name="Griggs A."/>
            <person name="Gujja S."/>
            <person name="Hansen M."/>
            <person name="Howarth C."/>
            <person name="Imamovic A."/>
            <person name="Ireland A."/>
            <person name="Larimer J."/>
            <person name="McCowan C."/>
            <person name="Murphy C."/>
            <person name="Pearson M."/>
            <person name="Poon T.W."/>
            <person name="Priest M."/>
            <person name="Roberts A."/>
            <person name="Saif S."/>
            <person name="Shea T."/>
            <person name="Sisk P."/>
            <person name="Sykes S."/>
            <person name="Wortman J."/>
            <person name="Nusbaum C."/>
            <person name="Birren B."/>
        </authorList>
    </citation>
    <scope>NUCLEOTIDE SEQUENCE [LARGE SCALE GENOMIC DNA]</scope>
    <source>
        <strain evidence="5 6">3_1_6</strain>
    </source>
</reference>
<dbReference type="OrthoDB" id="9778433at2"/>
<feature type="domain" description="Fe-containing alcohol dehydrogenase-like C-terminal" evidence="4">
    <location>
        <begin position="196"/>
        <end position="389"/>
    </location>
</feature>
<keyword evidence="6" id="KW-1185">Reference proteome</keyword>
<comment type="similarity">
    <text evidence="1">Belongs to the iron-containing alcohol dehydrogenase family.</text>
</comment>
<name>E5Y6R3_BILW3</name>
<evidence type="ECO:0000259" key="4">
    <source>
        <dbReference type="Pfam" id="PF25137"/>
    </source>
</evidence>
<organism evidence="5 6">
    <name type="scientific">Bilophila wadsworthia (strain 3_1_6)</name>
    <dbReference type="NCBI Taxonomy" id="563192"/>
    <lineage>
        <taxon>Bacteria</taxon>
        <taxon>Pseudomonadati</taxon>
        <taxon>Thermodesulfobacteriota</taxon>
        <taxon>Desulfovibrionia</taxon>
        <taxon>Desulfovibrionales</taxon>
        <taxon>Desulfovibrionaceae</taxon>
        <taxon>Bilophila</taxon>
    </lineage>
</organism>
<dbReference type="InterPro" id="IPR001670">
    <property type="entry name" value="ADH_Fe/GldA"/>
</dbReference>
<gene>
    <name evidence="5" type="ORF">HMPREF0179_01876</name>
</gene>
<dbReference type="Proteomes" id="UP000006034">
    <property type="component" value="Unassembled WGS sequence"/>
</dbReference>
<dbReference type="Gene3D" id="3.40.50.1970">
    <property type="match status" value="1"/>
</dbReference>
<keyword evidence="2" id="KW-0560">Oxidoreductase</keyword>
<dbReference type="InterPro" id="IPR056798">
    <property type="entry name" value="ADH_Fe_C"/>
</dbReference>
<dbReference type="CDD" id="cd08185">
    <property type="entry name" value="Fe-ADH-like"/>
    <property type="match status" value="1"/>
</dbReference>
<evidence type="ECO:0000256" key="2">
    <source>
        <dbReference type="ARBA" id="ARBA00023002"/>
    </source>
</evidence>
<comment type="caution">
    <text evidence="5">The sequence shown here is derived from an EMBL/GenBank/DDBJ whole genome shotgun (WGS) entry which is preliminary data.</text>
</comment>
<dbReference type="PANTHER" id="PTHR11496">
    <property type="entry name" value="ALCOHOL DEHYDROGENASE"/>
    <property type="match status" value="1"/>
</dbReference>
<dbReference type="Gene3D" id="1.20.1090.10">
    <property type="entry name" value="Dehydroquinate synthase-like - alpha domain"/>
    <property type="match status" value="1"/>
</dbReference>
<dbReference type="AlphaFoldDB" id="E5Y6R3"/>
<dbReference type="GO" id="GO:0046872">
    <property type="term" value="F:metal ion binding"/>
    <property type="evidence" value="ECO:0007669"/>
    <property type="project" value="InterPro"/>
</dbReference>
<accession>E5Y6R3</accession>
<evidence type="ECO:0000313" key="6">
    <source>
        <dbReference type="Proteomes" id="UP000006034"/>
    </source>
</evidence>
<dbReference type="GO" id="GO:0004022">
    <property type="term" value="F:alcohol dehydrogenase (NAD+) activity"/>
    <property type="evidence" value="ECO:0007669"/>
    <property type="project" value="TreeGrafter"/>
</dbReference>
<dbReference type="Pfam" id="PF25137">
    <property type="entry name" value="ADH_Fe_C"/>
    <property type="match status" value="1"/>
</dbReference>
<evidence type="ECO:0000259" key="3">
    <source>
        <dbReference type="Pfam" id="PF00465"/>
    </source>
</evidence>
<dbReference type="EMBL" id="ADCP02000001">
    <property type="protein sequence ID" value="EFV44299.2"/>
    <property type="molecule type" value="Genomic_DNA"/>
</dbReference>
<dbReference type="PANTHER" id="PTHR11496:SF104">
    <property type="entry name" value="3-DEOXY-ALPHA-D-MANNO-OCTULOSONATE 8-OXIDASE"/>
    <property type="match status" value="1"/>
</dbReference>